<keyword evidence="1" id="KW-0472">Membrane</keyword>
<reference evidence="2 3" key="1">
    <citation type="journal article" date="2020" name="Cell Host Microbe">
        <title>Functional and Genomic Variation between Human-Derived Isolates of Lachnospiraceae Reveals Inter- and Intra-Species Diversity.</title>
        <authorList>
            <person name="Sorbara M.T."/>
            <person name="Littmann E.R."/>
            <person name="Fontana E."/>
            <person name="Moody T.U."/>
            <person name="Kohout C.E."/>
            <person name="Gjonbalaj M."/>
            <person name="Eaton V."/>
            <person name="Seok R."/>
            <person name="Leiner I.M."/>
            <person name="Pamer E.G."/>
        </authorList>
    </citation>
    <scope>NUCLEOTIDE SEQUENCE [LARGE SCALE GENOMIC DNA]</scope>
    <source>
        <strain evidence="2 3">MSK.14.54</strain>
    </source>
</reference>
<accession>A0ABX2GHB9</accession>
<comment type="caution">
    <text evidence="2">The sequence shown here is derived from an EMBL/GenBank/DDBJ whole genome shotgun (WGS) entry which is preliminary data.</text>
</comment>
<evidence type="ECO:0000256" key="1">
    <source>
        <dbReference type="SAM" id="Phobius"/>
    </source>
</evidence>
<dbReference type="EMBL" id="JAAITQ010000047">
    <property type="protein sequence ID" value="NSE17771.1"/>
    <property type="molecule type" value="Genomic_DNA"/>
</dbReference>
<keyword evidence="1" id="KW-1133">Transmembrane helix</keyword>
<organism evidence="2 3">
    <name type="scientific">Fusicatenibacter saccharivorans</name>
    <dbReference type="NCBI Taxonomy" id="1150298"/>
    <lineage>
        <taxon>Bacteria</taxon>
        <taxon>Bacillati</taxon>
        <taxon>Bacillota</taxon>
        <taxon>Clostridia</taxon>
        <taxon>Lachnospirales</taxon>
        <taxon>Lachnospiraceae</taxon>
        <taxon>Fusicatenibacter</taxon>
    </lineage>
</organism>
<keyword evidence="3" id="KW-1185">Reference proteome</keyword>
<proteinExistence type="predicted"/>
<sequence length="192" mass="21839">MLENNSLSAEQITGVENRKSKAGEAVLPVLRSVSLFLLGLLGVLLILLTLLVIAAEAARIICLGPAAKKQQKERPGRRIRRTEARIYQYLCLWGIDAGLGWETAATDAELARRFPAVEPGEYTRVCHLIEKHIYGESLLSPYEERTLNHFLEKLMEPVPGCSWKMRLKLRYACLRRVNTKKKKRKHSAFQQK</sequence>
<gene>
    <name evidence="2" type="ORF">G5B05_15585</name>
</gene>
<evidence type="ECO:0000313" key="2">
    <source>
        <dbReference type="EMBL" id="NSE17771.1"/>
    </source>
</evidence>
<protein>
    <recommendedName>
        <fullName evidence="4">DUF4129 domain-containing protein</fullName>
    </recommendedName>
</protein>
<name>A0ABX2GHB9_9FIRM</name>
<evidence type="ECO:0000313" key="3">
    <source>
        <dbReference type="Proteomes" id="UP000768180"/>
    </source>
</evidence>
<feature type="transmembrane region" description="Helical" evidence="1">
    <location>
        <begin position="35"/>
        <end position="62"/>
    </location>
</feature>
<dbReference type="RefSeq" id="WP_147345122.1">
    <property type="nucleotide sequence ID" value="NZ_CABJFB010000026.1"/>
</dbReference>
<keyword evidence="1" id="KW-0812">Transmembrane</keyword>
<dbReference type="Proteomes" id="UP000768180">
    <property type="component" value="Unassembled WGS sequence"/>
</dbReference>
<evidence type="ECO:0008006" key="4">
    <source>
        <dbReference type="Google" id="ProtNLM"/>
    </source>
</evidence>